<dbReference type="InterPro" id="IPR013094">
    <property type="entry name" value="AB_hydrolase_3"/>
</dbReference>
<dbReference type="PANTHER" id="PTHR48081:SF8">
    <property type="entry name" value="ALPHA_BETA HYDROLASE FOLD-3 DOMAIN-CONTAINING PROTEIN-RELATED"/>
    <property type="match status" value="1"/>
</dbReference>
<gene>
    <name evidence="3" type="ORF">LECACI_7A002908</name>
</gene>
<protein>
    <submittedName>
        <fullName evidence="3">AB hydrolase superfamily</fullName>
    </submittedName>
</protein>
<evidence type="ECO:0000259" key="2">
    <source>
        <dbReference type="Pfam" id="PF07859"/>
    </source>
</evidence>
<organism evidence="3 4">
    <name type="scientific">Lecanosticta acicola</name>
    <dbReference type="NCBI Taxonomy" id="111012"/>
    <lineage>
        <taxon>Eukaryota</taxon>
        <taxon>Fungi</taxon>
        <taxon>Dikarya</taxon>
        <taxon>Ascomycota</taxon>
        <taxon>Pezizomycotina</taxon>
        <taxon>Dothideomycetes</taxon>
        <taxon>Dothideomycetidae</taxon>
        <taxon>Mycosphaerellales</taxon>
        <taxon>Mycosphaerellaceae</taxon>
        <taxon>Lecanosticta</taxon>
    </lineage>
</organism>
<evidence type="ECO:0000313" key="4">
    <source>
        <dbReference type="Proteomes" id="UP001296104"/>
    </source>
</evidence>
<dbReference type="Pfam" id="PF07859">
    <property type="entry name" value="Abhydrolase_3"/>
    <property type="match status" value="1"/>
</dbReference>
<name>A0AAI8YVP1_9PEZI</name>
<accession>A0AAI8YVP1</accession>
<dbReference type="EMBL" id="CAVMBE010000013">
    <property type="protein sequence ID" value="CAK3929488.1"/>
    <property type="molecule type" value="Genomic_DNA"/>
</dbReference>
<comment type="caution">
    <text evidence="3">The sequence shown here is derived from an EMBL/GenBank/DDBJ whole genome shotgun (WGS) entry which is preliminary data.</text>
</comment>
<evidence type="ECO:0000313" key="3">
    <source>
        <dbReference type="EMBL" id="CAK3929488.1"/>
    </source>
</evidence>
<dbReference type="Gene3D" id="3.40.50.1820">
    <property type="entry name" value="alpha/beta hydrolase"/>
    <property type="match status" value="1"/>
</dbReference>
<dbReference type="AlphaFoldDB" id="A0AAI8YVP1"/>
<evidence type="ECO:0000256" key="1">
    <source>
        <dbReference type="ARBA" id="ARBA00022801"/>
    </source>
</evidence>
<keyword evidence="1 3" id="KW-0378">Hydrolase</keyword>
<dbReference type="SUPFAM" id="SSF53474">
    <property type="entry name" value="alpha/beta-Hydrolases"/>
    <property type="match status" value="1"/>
</dbReference>
<dbReference type="InterPro" id="IPR029058">
    <property type="entry name" value="AB_hydrolase_fold"/>
</dbReference>
<dbReference type="InterPro" id="IPR050300">
    <property type="entry name" value="GDXG_lipolytic_enzyme"/>
</dbReference>
<dbReference type="Proteomes" id="UP001296104">
    <property type="component" value="Unassembled WGS sequence"/>
</dbReference>
<proteinExistence type="predicted"/>
<feature type="domain" description="Alpha/beta hydrolase fold-3" evidence="2">
    <location>
        <begin position="92"/>
        <end position="308"/>
    </location>
</feature>
<dbReference type="PANTHER" id="PTHR48081">
    <property type="entry name" value="AB HYDROLASE SUPERFAMILY PROTEIN C4A8.06C"/>
    <property type="match status" value="1"/>
</dbReference>
<reference evidence="3" key="1">
    <citation type="submission" date="2023-11" db="EMBL/GenBank/DDBJ databases">
        <authorList>
            <person name="Alioto T."/>
            <person name="Alioto T."/>
            <person name="Gomez Garrido J."/>
        </authorList>
    </citation>
    <scope>NUCLEOTIDE SEQUENCE</scope>
</reference>
<dbReference type="GO" id="GO:0016787">
    <property type="term" value="F:hydrolase activity"/>
    <property type="evidence" value="ECO:0007669"/>
    <property type="project" value="UniProtKB-KW"/>
</dbReference>
<sequence>MDTRQIWQPIHPSLRPYLDPEYVAFHDQYMQYVIPDDLKIWDGTARTHPSLPPGGSAPIKVGRIQDISLSPNCRVRVFVPDDNMGDAKWPALLWFHGGGWAIGGLDSENDFCAYVCQSVKAIVVTVDYRLAPEHPYPAAAEDAVEALQWLIKEATKPTSLNIDFNRIAIGGTSAGGNLAAVLILEAACLFRSFKPVMQLLVVPVIDNTAVPGRGWVNLNAPWLTPARMLWYRNMYLPSGGPRADLSREDWQTSPNLAPKKLLSKCPQTWIAVSQHDLLATEALSFAQQLREVNVRADTKIYEGSTHSILGLNGVLSKGRELMVDAVFVLSRAFRPQHFVPWPSPEGSV</sequence>
<keyword evidence="4" id="KW-1185">Reference proteome</keyword>